<name>X6NFL3_RETFI</name>
<dbReference type="AlphaFoldDB" id="X6NFL3"/>
<gene>
    <name evidence="3" type="ORF">RFI_12469</name>
</gene>
<feature type="region of interest" description="Disordered" evidence="1">
    <location>
        <begin position="686"/>
        <end position="712"/>
    </location>
</feature>
<feature type="non-terminal residue" evidence="3">
    <location>
        <position position="1"/>
    </location>
</feature>
<keyword evidence="4" id="KW-1185">Reference proteome</keyword>
<comment type="caution">
    <text evidence="3">The sequence shown here is derived from an EMBL/GenBank/DDBJ whole genome shotgun (WGS) entry which is preliminary data.</text>
</comment>
<evidence type="ECO:0000313" key="4">
    <source>
        <dbReference type="Proteomes" id="UP000023152"/>
    </source>
</evidence>
<accession>X6NFL3</accession>
<protein>
    <submittedName>
        <fullName evidence="3">Uncharacterized protein</fullName>
    </submittedName>
</protein>
<evidence type="ECO:0000313" key="3">
    <source>
        <dbReference type="EMBL" id="ETO24688.1"/>
    </source>
</evidence>
<dbReference type="EMBL" id="ASPP01009039">
    <property type="protein sequence ID" value="ETO24688.1"/>
    <property type="molecule type" value="Genomic_DNA"/>
</dbReference>
<reference evidence="3 4" key="1">
    <citation type="journal article" date="2013" name="Curr. Biol.">
        <title>The Genome of the Foraminiferan Reticulomyxa filosa.</title>
        <authorList>
            <person name="Glockner G."/>
            <person name="Hulsmann N."/>
            <person name="Schleicher M."/>
            <person name="Noegel A.A."/>
            <person name="Eichinger L."/>
            <person name="Gallinger C."/>
            <person name="Pawlowski J."/>
            <person name="Sierra R."/>
            <person name="Euteneuer U."/>
            <person name="Pillet L."/>
            <person name="Moustafa A."/>
            <person name="Platzer M."/>
            <person name="Groth M."/>
            <person name="Szafranski K."/>
            <person name="Schliwa M."/>
        </authorList>
    </citation>
    <scope>NUCLEOTIDE SEQUENCE [LARGE SCALE GENOMIC DNA]</scope>
</reference>
<evidence type="ECO:0000256" key="2">
    <source>
        <dbReference type="SAM" id="Phobius"/>
    </source>
</evidence>
<dbReference type="Proteomes" id="UP000023152">
    <property type="component" value="Unassembled WGS sequence"/>
</dbReference>
<feature type="non-terminal residue" evidence="3">
    <location>
        <position position="811"/>
    </location>
</feature>
<proteinExistence type="predicted"/>
<evidence type="ECO:0000256" key="1">
    <source>
        <dbReference type="SAM" id="MobiDB-lite"/>
    </source>
</evidence>
<keyword evidence="2" id="KW-0472">Membrane</keyword>
<organism evidence="3 4">
    <name type="scientific">Reticulomyxa filosa</name>
    <dbReference type="NCBI Taxonomy" id="46433"/>
    <lineage>
        <taxon>Eukaryota</taxon>
        <taxon>Sar</taxon>
        <taxon>Rhizaria</taxon>
        <taxon>Retaria</taxon>
        <taxon>Foraminifera</taxon>
        <taxon>Monothalamids</taxon>
        <taxon>Reticulomyxidae</taxon>
        <taxon>Reticulomyxa</taxon>
    </lineage>
</organism>
<feature type="transmembrane region" description="Helical" evidence="2">
    <location>
        <begin position="648"/>
        <end position="668"/>
    </location>
</feature>
<keyword evidence="2" id="KW-0812">Transmembrane</keyword>
<keyword evidence="2" id="KW-1133">Transmembrane helix</keyword>
<sequence length="811" mass="88942">DFDENVANYSGGTVFMSGNVQECNTLTVNFDVLSMQGCHVYNGLATLHGGGVSGYCCTVKVDASTFASNVVWYTQAGEGHVDMSVPDDNLEISHGSTMESPNMLATTIADKSGGGGGAVYGYRCSMIVRNSEFYNNMVSPGNGGAIMRDWGVTMHQDSYNTILMGQGEVLYALFEITNNTFAYNRVNTSMQVTATVGVSECSLVVMDGLAGALWADVNGEWDGKSDDTSSSSSSSSSSFLICGNSFKNNSGVWVAQVYFSLFGKGSARLINASYCASNIEEPISTMGGIVLSKTTSMVGMNTPQLQGKVDDCSADNCLGTTLPGDLLLMEIVTLDAFGHSTNGIISCSQLYWTTWSSSASTSSELQSDDFAFHPLQTHLELKVLDAPINVEEHIAFNDTHQLFHIDYYMLTTLCKDGTTTNIATDVAATICNVTQMASVTFQCSSDCTASQYLFTRWEPACYTCPKEGVTCNGGSNVTIDYGYYGSVNYSWMWTTPIHTVNVCTITFETYLCPINLCCNQYSGCVFDGIHTSSLCAKNRDPSVPFCGKCLDGLPNMRGKSLVSVFNPSVWRHGAAGLLLIKRPHAHHPLFTYVFKSFLYFYQVLPMLSNQSYSTIIGHLTNVMNLELFGGNQNSGTCLLKDMTNFQKLSMGLIFPMILFSELLLLYFVPKFLLCWCQGRVDGQTPSFHQSSEKSNRNPYNMSSQPYTEQNKATEHDLDTLKKTHGNMVFLQTIPSENDNTSVFHDDMNTSLQVHSYHLTPYLGSANSVSRIRTESFLPVTRALTCSQKVQQRFHEAFWNSVLITYIVIATS</sequence>
<feature type="compositionally biased region" description="Polar residues" evidence="1">
    <location>
        <begin position="696"/>
        <end position="710"/>
    </location>
</feature>